<accession>A0A0R2FEK1</accession>
<dbReference type="SMART" id="SM00014">
    <property type="entry name" value="acidPPc"/>
    <property type="match status" value="1"/>
</dbReference>
<protein>
    <submittedName>
        <fullName evidence="3">PA-phosphatase-like phosphoesterase</fullName>
    </submittedName>
</protein>
<dbReference type="Pfam" id="PF01569">
    <property type="entry name" value="PAP2"/>
    <property type="match status" value="1"/>
</dbReference>
<evidence type="ECO:0000259" key="2">
    <source>
        <dbReference type="SMART" id="SM00014"/>
    </source>
</evidence>
<proteinExistence type="predicted"/>
<feature type="domain" description="Phosphatidic acid phosphatase type 2/haloperoxidase" evidence="2">
    <location>
        <begin position="62"/>
        <end position="174"/>
    </location>
</feature>
<feature type="transmembrane region" description="Helical" evidence="1">
    <location>
        <begin position="129"/>
        <end position="149"/>
    </location>
</feature>
<feature type="transmembrane region" description="Helical" evidence="1">
    <location>
        <begin position="155"/>
        <end position="177"/>
    </location>
</feature>
<name>A0A0R2FEK1_9LACO</name>
<dbReference type="OrthoDB" id="9789113at2"/>
<dbReference type="Gene3D" id="1.20.144.10">
    <property type="entry name" value="Phosphatidic acid phosphatase type 2/haloperoxidase"/>
    <property type="match status" value="1"/>
</dbReference>
<keyword evidence="1" id="KW-0812">Transmembrane</keyword>
<reference evidence="3 4" key="1">
    <citation type="journal article" date="2015" name="Genome Announc.">
        <title>Expanding the biotechnology potential of lactobacilli through comparative genomics of 213 strains and associated genera.</title>
        <authorList>
            <person name="Sun Z."/>
            <person name="Harris H.M."/>
            <person name="McCann A."/>
            <person name="Guo C."/>
            <person name="Argimon S."/>
            <person name="Zhang W."/>
            <person name="Yang X."/>
            <person name="Jeffery I.B."/>
            <person name="Cooney J.C."/>
            <person name="Kagawa T.F."/>
            <person name="Liu W."/>
            <person name="Song Y."/>
            <person name="Salvetti E."/>
            <person name="Wrobel A."/>
            <person name="Rasinkangas P."/>
            <person name="Parkhill J."/>
            <person name="Rea M.C."/>
            <person name="O'Sullivan O."/>
            <person name="Ritari J."/>
            <person name="Douillard F.P."/>
            <person name="Paul Ross R."/>
            <person name="Yang R."/>
            <person name="Briner A.E."/>
            <person name="Felis G.E."/>
            <person name="de Vos W.M."/>
            <person name="Barrangou R."/>
            <person name="Klaenhammer T.R."/>
            <person name="Caufield P.W."/>
            <person name="Cui Y."/>
            <person name="Zhang H."/>
            <person name="O'Toole P.W."/>
        </authorList>
    </citation>
    <scope>NUCLEOTIDE SEQUENCE [LARGE SCALE GENOMIC DNA]</scope>
    <source>
        <strain evidence="3 4">ATCC 27304</strain>
    </source>
</reference>
<dbReference type="EMBL" id="JQAR01000029">
    <property type="protein sequence ID" value="KRN27001.1"/>
    <property type="molecule type" value="Genomic_DNA"/>
</dbReference>
<dbReference type="InterPro" id="IPR000326">
    <property type="entry name" value="PAP2/HPO"/>
</dbReference>
<dbReference type="AlphaFoldDB" id="A0A0R2FEK1"/>
<dbReference type="PATRIC" id="fig|1618.3.peg.1270"/>
<evidence type="ECO:0000313" key="3">
    <source>
        <dbReference type="EMBL" id="KRN27001.1"/>
    </source>
</evidence>
<organism evidence="3 4">
    <name type="scientific">Liquorilactobacillus mali</name>
    <dbReference type="NCBI Taxonomy" id="1618"/>
    <lineage>
        <taxon>Bacteria</taxon>
        <taxon>Bacillati</taxon>
        <taxon>Bacillota</taxon>
        <taxon>Bacilli</taxon>
        <taxon>Lactobacillales</taxon>
        <taxon>Lactobacillaceae</taxon>
        <taxon>Liquorilactobacillus</taxon>
    </lineage>
</organism>
<feature type="transmembrane region" description="Helical" evidence="1">
    <location>
        <begin position="96"/>
        <end position="117"/>
    </location>
</feature>
<evidence type="ECO:0000256" key="1">
    <source>
        <dbReference type="SAM" id="Phobius"/>
    </source>
</evidence>
<dbReference type="PANTHER" id="PTHR14969:SF13">
    <property type="entry name" value="AT30094P"/>
    <property type="match status" value="1"/>
</dbReference>
<evidence type="ECO:0000313" key="4">
    <source>
        <dbReference type="Proteomes" id="UP000051727"/>
    </source>
</evidence>
<feature type="transmembrane region" description="Helical" evidence="1">
    <location>
        <begin position="37"/>
        <end position="59"/>
    </location>
</feature>
<comment type="caution">
    <text evidence="3">The sequence shown here is derived from an EMBL/GenBank/DDBJ whole genome shotgun (WGS) entry which is preliminary data.</text>
</comment>
<dbReference type="InterPro" id="IPR036938">
    <property type="entry name" value="PAP2/HPO_sf"/>
</dbReference>
<dbReference type="Proteomes" id="UP000051727">
    <property type="component" value="Unassembled WGS sequence"/>
</dbReference>
<keyword evidence="1" id="KW-1133">Transmembrane helix</keyword>
<dbReference type="SUPFAM" id="SSF48317">
    <property type="entry name" value="Acid phosphatase/Vanadium-dependent haloperoxidase"/>
    <property type="match status" value="1"/>
</dbReference>
<dbReference type="PANTHER" id="PTHR14969">
    <property type="entry name" value="SPHINGOSINE-1-PHOSPHATE PHOSPHOHYDROLASE"/>
    <property type="match status" value="1"/>
</dbReference>
<sequence length="187" mass="21936">MMILVKLNNSMILHVDYEVLDWMTYLQKKDIIDSFHMLARIFSPVLVIIYMSVLMFLLLREKITLPLLEVTTGYILMEFIKNYVARPRPTDMLVRAFGYSFPSAHTFEIVLVSLVMLQVAKQLIYNKKLLYLTYVTLLLVMALVIFSRLYLQVHFFSDVTAGVFLALSWHGIWGNVIEKLTKKQRNY</sequence>
<keyword evidence="1" id="KW-0472">Membrane</keyword>
<dbReference type="STRING" id="1618.IV36_GL001256"/>
<gene>
    <name evidence="3" type="ORF">IV36_GL001256</name>
</gene>